<reference evidence="1" key="1">
    <citation type="journal article" date="2019" name="Sci. Rep.">
        <title>Draft genome of Tanacetum cinerariifolium, the natural source of mosquito coil.</title>
        <authorList>
            <person name="Yamashiro T."/>
            <person name="Shiraishi A."/>
            <person name="Satake H."/>
            <person name="Nakayama K."/>
        </authorList>
    </citation>
    <scope>NUCLEOTIDE SEQUENCE</scope>
</reference>
<dbReference type="EMBL" id="BKCJ010004415">
    <property type="protein sequence ID" value="GEU60907.1"/>
    <property type="molecule type" value="Genomic_DNA"/>
</dbReference>
<proteinExistence type="predicted"/>
<comment type="caution">
    <text evidence="1">The sequence shown here is derived from an EMBL/GenBank/DDBJ whole genome shotgun (WGS) entry which is preliminary data.</text>
</comment>
<protein>
    <submittedName>
        <fullName evidence="1">Uncharacterized protein</fullName>
    </submittedName>
</protein>
<sequence>MATSDFLVSSKFFGKPPFSSMDNSKRVNDFTEKYSVFEVNYDGVFFELPLRYEYGKVLSLKLSNSNRMSYSKMLDMLVYKLECEIRACSPYLRTPPLKPRRKSSEFQGKNLYAGFLHADCVDDHFDTLDYWNYDDVYFSGCFDVGGSSTGGDWIDKHVGYTDSLILNISKAEFSKEALLNNGRSSVATSLSFVLKRKGKSRVKFTRKRAILKRSKMLSLRKGVRSHNIKAVKLWKLG</sequence>
<evidence type="ECO:0000313" key="1">
    <source>
        <dbReference type="EMBL" id="GEU60907.1"/>
    </source>
</evidence>
<accession>A0A6L2LIR5</accession>
<organism evidence="1">
    <name type="scientific">Tanacetum cinerariifolium</name>
    <name type="common">Dalmatian daisy</name>
    <name type="synonym">Chrysanthemum cinerariifolium</name>
    <dbReference type="NCBI Taxonomy" id="118510"/>
    <lineage>
        <taxon>Eukaryota</taxon>
        <taxon>Viridiplantae</taxon>
        <taxon>Streptophyta</taxon>
        <taxon>Embryophyta</taxon>
        <taxon>Tracheophyta</taxon>
        <taxon>Spermatophyta</taxon>
        <taxon>Magnoliopsida</taxon>
        <taxon>eudicotyledons</taxon>
        <taxon>Gunneridae</taxon>
        <taxon>Pentapetalae</taxon>
        <taxon>asterids</taxon>
        <taxon>campanulids</taxon>
        <taxon>Asterales</taxon>
        <taxon>Asteraceae</taxon>
        <taxon>Asteroideae</taxon>
        <taxon>Anthemideae</taxon>
        <taxon>Anthemidinae</taxon>
        <taxon>Tanacetum</taxon>
    </lineage>
</organism>
<dbReference type="AlphaFoldDB" id="A0A6L2LIR5"/>
<name>A0A6L2LIR5_TANCI</name>
<gene>
    <name evidence="1" type="ORF">Tci_032885</name>
</gene>